<proteinExistence type="predicted"/>
<protein>
    <submittedName>
        <fullName evidence="2">Uncharacterized protein</fullName>
    </submittedName>
</protein>
<keyword evidence="3" id="KW-1185">Reference proteome</keyword>
<accession>A0A453A3L2</accession>
<keyword evidence="1" id="KW-1133">Transmembrane helix</keyword>
<feature type="transmembrane region" description="Helical" evidence="1">
    <location>
        <begin position="26"/>
        <end position="44"/>
    </location>
</feature>
<reference evidence="2" key="5">
    <citation type="journal article" date="2021" name="G3 (Bethesda)">
        <title>Aegilops tauschii genome assembly Aet v5.0 features greater sequence contiguity and improved annotation.</title>
        <authorList>
            <person name="Wang L."/>
            <person name="Zhu T."/>
            <person name="Rodriguez J.C."/>
            <person name="Deal K.R."/>
            <person name="Dubcovsky J."/>
            <person name="McGuire P.E."/>
            <person name="Lux T."/>
            <person name="Spannagl M."/>
            <person name="Mayer K.F.X."/>
            <person name="Baldrich P."/>
            <person name="Meyers B.C."/>
            <person name="Huo N."/>
            <person name="Gu Y.Q."/>
            <person name="Zhou H."/>
            <person name="Devos K.M."/>
            <person name="Bennetzen J.L."/>
            <person name="Unver T."/>
            <person name="Budak H."/>
            <person name="Gulick P.J."/>
            <person name="Galiba G."/>
            <person name="Kalapos B."/>
            <person name="Nelson D.R."/>
            <person name="Li P."/>
            <person name="You F.M."/>
            <person name="Luo M.C."/>
            <person name="Dvorak J."/>
        </authorList>
    </citation>
    <scope>NUCLEOTIDE SEQUENCE [LARGE SCALE GENOMIC DNA]</scope>
    <source>
        <strain evidence="2">cv. AL8/78</strain>
    </source>
</reference>
<reference evidence="3" key="2">
    <citation type="journal article" date="2017" name="Nat. Plants">
        <title>The Aegilops tauschii genome reveals multiple impacts of transposons.</title>
        <authorList>
            <person name="Zhao G."/>
            <person name="Zou C."/>
            <person name="Li K."/>
            <person name="Wang K."/>
            <person name="Li T."/>
            <person name="Gao L."/>
            <person name="Zhang X."/>
            <person name="Wang H."/>
            <person name="Yang Z."/>
            <person name="Liu X."/>
            <person name="Jiang W."/>
            <person name="Mao L."/>
            <person name="Kong X."/>
            <person name="Jiao Y."/>
            <person name="Jia J."/>
        </authorList>
    </citation>
    <scope>NUCLEOTIDE SEQUENCE [LARGE SCALE GENOMIC DNA]</scope>
    <source>
        <strain evidence="3">cv. AL8/78</strain>
    </source>
</reference>
<evidence type="ECO:0000256" key="1">
    <source>
        <dbReference type="SAM" id="Phobius"/>
    </source>
</evidence>
<evidence type="ECO:0000313" key="2">
    <source>
        <dbReference type="EnsemblPlants" id="AET1Gv21024900.15"/>
    </source>
</evidence>
<dbReference type="Gramene" id="AET1Gv21024900.15">
    <property type="protein sequence ID" value="AET1Gv21024900.15"/>
    <property type="gene ID" value="AET1Gv21024900"/>
</dbReference>
<sequence>MTGLVHPSEWTYLRVVMLKLGFTNRWVNIVMSVVTSVSFLILFNEQKLDAKPTREICQ</sequence>
<reference evidence="2" key="3">
    <citation type="journal article" date="2017" name="Nature">
        <title>Genome sequence of the progenitor of the wheat D genome Aegilops tauschii.</title>
        <authorList>
            <person name="Luo M.C."/>
            <person name="Gu Y.Q."/>
            <person name="Puiu D."/>
            <person name="Wang H."/>
            <person name="Twardziok S.O."/>
            <person name="Deal K.R."/>
            <person name="Huo N."/>
            <person name="Zhu T."/>
            <person name="Wang L."/>
            <person name="Wang Y."/>
            <person name="McGuire P.E."/>
            <person name="Liu S."/>
            <person name="Long H."/>
            <person name="Ramasamy R.K."/>
            <person name="Rodriguez J.C."/>
            <person name="Van S.L."/>
            <person name="Yuan L."/>
            <person name="Wang Z."/>
            <person name="Xia Z."/>
            <person name="Xiao L."/>
            <person name="Anderson O.D."/>
            <person name="Ouyang S."/>
            <person name="Liang Y."/>
            <person name="Zimin A.V."/>
            <person name="Pertea G."/>
            <person name="Qi P."/>
            <person name="Bennetzen J.L."/>
            <person name="Dai X."/>
            <person name="Dawson M.W."/>
            <person name="Muller H.G."/>
            <person name="Kugler K."/>
            <person name="Rivarola-Duarte L."/>
            <person name="Spannagl M."/>
            <person name="Mayer K.F.X."/>
            <person name="Lu F.H."/>
            <person name="Bevan M.W."/>
            <person name="Leroy P."/>
            <person name="Li P."/>
            <person name="You F.M."/>
            <person name="Sun Q."/>
            <person name="Liu Z."/>
            <person name="Lyons E."/>
            <person name="Wicker T."/>
            <person name="Salzberg S.L."/>
            <person name="Devos K.M."/>
            <person name="Dvorak J."/>
        </authorList>
    </citation>
    <scope>NUCLEOTIDE SEQUENCE [LARGE SCALE GENOMIC DNA]</scope>
    <source>
        <strain evidence="2">cv. AL8/78</strain>
    </source>
</reference>
<keyword evidence="1" id="KW-0812">Transmembrane</keyword>
<evidence type="ECO:0000313" key="3">
    <source>
        <dbReference type="Proteomes" id="UP000015105"/>
    </source>
</evidence>
<dbReference type="EnsemblPlants" id="AET1Gv21024900.15">
    <property type="protein sequence ID" value="AET1Gv21024900.15"/>
    <property type="gene ID" value="AET1Gv21024900"/>
</dbReference>
<reference evidence="3" key="1">
    <citation type="journal article" date="2014" name="Science">
        <title>Ancient hybridizations among the ancestral genomes of bread wheat.</title>
        <authorList>
            <consortium name="International Wheat Genome Sequencing Consortium,"/>
            <person name="Marcussen T."/>
            <person name="Sandve S.R."/>
            <person name="Heier L."/>
            <person name="Spannagl M."/>
            <person name="Pfeifer M."/>
            <person name="Jakobsen K.S."/>
            <person name="Wulff B.B."/>
            <person name="Steuernagel B."/>
            <person name="Mayer K.F."/>
            <person name="Olsen O.A."/>
        </authorList>
    </citation>
    <scope>NUCLEOTIDE SEQUENCE [LARGE SCALE GENOMIC DNA]</scope>
    <source>
        <strain evidence="3">cv. AL8/78</strain>
    </source>
</reference>
<organism evidence="2 3">
    <name type="scientific">Aegilops tauschii subsp. strangulata</name>
    <name type="common">Goatgrass</name>
    <dbReference type="NCBI Taxonomy" id="200361"/>
    <lineage>
        <taxon>Eukaryota</taxon>
        <taxon>Viridiplantae</taxon>
        <taxon>Streptophyta</taxon>
        <taxon>Embryophyta</taxon>
        <taxon>Tracheophyta</taxon>
        <taxon>Spermatophyta</taxon>
        <taxon>Magnoliopsida</taxon>
        <taxon>Liliopsida</taxon>
        <taxon>Poales</taxon>
        <taxon>Poaceae</taxon>
        <taxon>BOP clade</taxon>
        <taxon>Pooideae</taxon>
        <taxon>Triticodae</taxon>
        <taxon>Triticeae</taxon>
        <taxon>Triticinae</taxon>
        <taxon>Aegilops</taxon>
    </lineage>
</organism>
<name>A0A453A3L2_AEGTS</name>
<dbReference type="Proteomes" id="UP000015105">
    <property type="component" value="Chromosome 1D"/>
</dbReference>
<dbReference type="AlphaFoldDB" id="A0A453A3L2"/>
<keyword evidence="1" id="KW-0472">Membrane</keyword>
<reference evidence="2" key="4">
    <citation type="submission" date="2019-03" db="UniProtKB">
        <authorList>
            <consortium name="EnsemblPlants"/>
        </authorList>
    </citation>
    <scope>IDENTIFICATION</scope>
</reference>